<sequence length="110" mass="12373">MKRIIEFYKILNDLAKFVIGSAGVLLVISLCMWSIVYLRGGMVDNAQLNLKPLVASPTLAYIWIGTIIIFFISVIVWLVTVIKKGISTALNPQLSVVEKVQSLSWWILKH</sequence>
<feature type="transmembrane region" description="Helical" evidence="1">
    <location>
        <begin position="58"/>
        <end position="82"/>
    </location>
</feature>
<feature type="transmembrane region" description="Helical" evidence="1">
    <location>
        <begin position="14"/>
        <end position="38"/>
    </location>
</feature>
<keyword evidence="1" id="KW-0812">Transmembrane</keyword>
<proteinExistence type="predicted"/>
<gene>
    <name evidence="2" type="ORF">LCGC14_0341200</name>
</gene>
<dbReference type="EMBL" id="LAZR01000249">
    <property type="protein sequence ID" value="KKN79338.1"/>
    <property type="molecule type" value="Genomic_DNA"/>
</dbReference>
<evidence type="ECO:0000313" key="2">
    <source>
        <dbReference type="EMBL" id="KKN79338.1"/>
    </source>
</evidence>
<organism evidence="2">
    <name type="scientific">marine sediment metagenome</name>
    <dbReference type="NCBI Taxonomy" id="412755"/>
    <lineage>
        <taxon>unclassified sequences</taxon>
        <taxon>metagenomes</taxon>
        <taxon>ecological metagenomes</taxon>
    </lineage>
</organism>
<evidence type="ECO:0000256" key="1">
    <source>
        <dbReference type="SAM" id="Phobius"/>
    </source>
</evidence>
<accession>A0A0F9WLA7</accession>
<name>A0A0F9WLA7_9ZZZZ</name>
<reference evidence="2" key="1">
    <citation type="journal article" date="2015" name="Nature">
        <title>Complex archaea that bridge the gap between prokaryotes and eukaryotes.</title>
        <authorList>
            <person name="Spang A."/>
            <person name="Saw J.H."/>
            <person name="Jorgensen S.L."/>
            <person name="Zaremba-Niedzwiedzka K."/>
            <person name="Martijn J."/>
            <person name="Lind A.E."/>
            <person name="van Eijk R."/>
            <person name="Schleper C."/>
            <person name="Guy L."/>
            <person name="Ettema T.J."/>
        </authorList>
    </citation>
    <scope>NUCLEOTIDE SEQUENCE</scope>
</reference>
<comment type="caution">
    <text evidence="2">The sequence shown here is derived from an EMBL/GenBank/DDBJ whole genome shotgun (WGS) entry which is preliminary data.</text>
</comment>
<keyword evidence="1" id="KW-1133">Transmembrane helix</keyword>
<protein>
    <submittedName>
        <fullName evidence="2">Uncharacterized protein</fullName>
    </submittedName>
</protein>
<dbReference type="AlphaFoldDB" id="A0A0F9WLA7"/>
<keyword evidence="1" id="KW-0472">Membrane</keyword>